<dbReference type="EMBL" id="JARRAF010000005">
    <property type="protein sequence ID" value="MDK2123530.1"/>
    <property type="molecule type" value="Genomic_DNA"/>
</dbReference>
<dbReference type="Pfam" id="PF06097">
    <property type="entry name" value="DUF945"/>
    <property type="match status" value="1"/>
</dbReference>
<proteinExistence type="predicted"/>
<name>A0ABT7DTX3_9NEIS</name>
<dbReference type="RefSeq" id="WP_284099830.1">
    <property type="nucleotide sequence ID" value="NZ_JARRAF010000005.1"/>
</dbReference>
<reference evidence="1" key="1">
    <citation type="submission" date="2023-03" db="EMBL/GenBank/DDBJ databases">
        <title>Chitinimonas shenzhenensis gen. nov., sp. nov., a novel member of family Burkholderiaceae isolated from activated sludge collected in Shen Zhen, China.</title>
        <authorList>
            <person name="Wang X."/>
        </authorList>
    </citation>
    <scope>NUCLEOTIDE SEQUENCE</scope>
    <source>
        <strain evidence="1">DQS-5</strain>
    </source>
</reference>
<gene>
    <name evidence="1" type="ORF">PZA18_05645</name>
</gene>
<evidence type="ECO:0000313" key="1">
    <source>
        <dbReference type="EMBL" id="MDK2123530.1"/>
    </source>
</evidence>
<evidence type="ECO:0000313" key="2">
    <source>
        <dbReference type="Proteomes" id="UP001172778"/>
    </source>
</evidence>
<sequence>MKKSLLIIPGVIVLAGAGWLGATAWAGKTAQETLEKQHKMLADLPYFVVKKHNYQSGLFTSHERTTLALNPNLWRPYAEMLKLAGREIPELEFTYTQEIKHGPFPLIGKGDFTPLKAVVKTEFVFSPEANKWLTKLFGQQKPLEIENRIRFKEDGEFNIKVPGFTYEETIGKATWQGFDAKIVYGADFNSVDIEAKAPGIKLDAGTHGSGEIRNITFVTHNQRGASGIMLGDGKLSLEAAQFELKDEHKISAKLSGLTYVVKSAAQGDFINSAATVDLTKLELNDKTYGPAKLAVEANHLHAPTLAKLNKSVNALQKQQYKDAAELNTKMFDVVKAEGLPLLRNDPALALRQLSVKLPEGEVSLRADVAMKGFVDADISEPLKLINKLTAKADLTVPKKVIETLVLMKARSQIATDTADGQQPDTTELDQLARNLMENQIKKLAEQKLIQVDGESLITSASWKDGKLTVNGTEFPLPWQTPPDAGGEADIKPALVQ</sequence>
<accession>A0ABT7DTX3</accession>
<organism evidence="1 2">
    <name type="scientific">Parachitinimonas caeni</name>
    <dbReference type="NCBI Taxonomy" id="3031301"/>
    <lineage>
        <taxon>Bacteria</taxon>
        <taxon>Pseudomonadati</taxon>
        <taxon>Pseudomonadota</taxon>
        <taxon>Betaproteobacteria</taxon>
        <taxon>Neisseriales</taxon>
        <taxon>Chitinibacteraceae</taxon>
        <taxon>Parachitinimonas</taxon>
    </lineage>
</organism>
<dbReference type="InterPro" id="IPR010352">
    <property type="entry name" value="DUF945"/>
</dbReference>
<dbReference type="Proteomes" id="UP001172778">
    <property type="component" value="Unassembled WGS sequence"/>
</dbReference>
<comment type="caution">
    <text evidence="1">The sequence shown here is derived from an EMBL/GenBank/DDBJ whole genome shotgun (WGS) entry which is preliminary data.</text>
</comment>
<protein>
    <submittedName>
        <fullName evidence="1">YdgA family protein</fullName>
    </submittedName>
</protein>
<keyword evidence="2" id="KW-1185">Reference proteome</keyword>